<organism evidence="1 2">
    <name type="scientific">Zingiber officinale</name>
    <name type="common">Ginger</name>
    <name type="synonym">Amomum zingiber</name>
    <dbReference type="NCBI Taxonomy" id="94328"/>
    <lineage>
        <taxon>Eukaryota</taxon>
        <taxon>Viridiplantae</taxon>
        <taxon>Streptophyta</taxon>
        <taxon>Embryophyta</taxon>
        <taxon>Tracheophyta</taxon>
        <taxon>Spermatophyta</taxon>
        <taxon>Magnoliopsida</taxon>
        <taxon>Liliopsida</taxon>
        <taxon>Zingiberales</taxon>
        <taxon>Zingiberaceae</taxon>
        <taxon>Zingiber</taxon>
    </lineage>
</organism>
<dbReference type="InterPro" id="IPR036396">
    <property type="entry name" value="Cyt_P450_sf"/>
</dbReference>
<dbReference type="Pfam" id="PF00067">
    <property type="entry name" value="p450"/>
    <property type="match status" value="1"/>
</dbReference>
<comment type="caution">
    <text evidence="1">The sequence shown here is derived from an EMBL/GenBank/DDBJ whole genome shotgun (WGS) entry which is preliminary data.</text>
</comment>
<protein>
    <recommendedName>
        <fullName evidence="3">Cytochrome P450</fullName>
    </recommendedName>
</protein>
<dbReference type="AlphaFoldDB" id="A0A8J5F9B7"/>
<dbReference type="InterPro" id="IPR001128">
    <property type="entry name" value="Cyt_P450"/>
</dbReference>
<dbReference type="GO" id="GO:0016705">
    <property type="term" value="F:oxidoreductase activity, acting on paired donors, with incorporation or reduction of molecular oxygen"/>
    <property type="evidence" value="ECO:0007669"/>
    <property type="project" value="InterPro"/>
</dbReference>
<dbReference type="SUPFAM" id="SSF48264">
    <property type="entry name" value="Cytochrome P450"/>
    <property type="match status" value="1"/>
</dbReference>
<dbReference type="GO" id="GO:0020037">
    <property type="term" value="F:heme binding"/>
    <property type="evidence" value="ECO:0007669"/>
    <property type="project" value="InterPro"/>
</dbReference>
<name>A0A8J5F9B7_ZINOF</name>
<evidence type="ECO:0008006" key="3">
    <source>
        <dbReference type="Google" id="ProtNLM"/>
    </source>
</evidence>
<dbReference type="InterPro" id="IPR051382">
    <property type="entry name" value="CYP450_AA/FA_Hydroxylases"/>
</dbReference>
<sequence>MVGKERLVVESDFARLPYVKACTRETLRLHPVAAFNLPHVAIDDAIVSNYFIPKGSMTLDGWTPRGGASRARSPNDIDIVYHRESKCMGAQLGTAMPYMLVGRVLQAFEWSLPAEETSIDLSEERISLYIAKPLMACAKIRLPDLLEFL</sequence>
<accession>A0A8J5F9B7</accession>
<dbReference type="PANTHER" id="PTHR47949:SF4">
    <property type="entry name" value="TYROSINE N-MONOOXYGENASE"/>
    <property type="match status" value="1"/>
</dbReference>
<evidence type="ECO:0000313" key="1">
    <source>
        <dbReference type="EMBL" id="KAG6482695.1"/>
    </source>
</evidence>
<keyword evidence="2" id="KW-1185">Reference proteome</keyword>
<dbReference type="Proteomes" id="UP000734854">
    <property type="component" value="Unassembled WGS sequence"/>
</dbReference>
<evidence type="ECO:0000313" key="2">
    <source>
        <dbReference type="Proteomes" id="UP000734854"/>
    </source>
</evidence>
<dbReference type="PANTHER" id="PTHR47949">
    <property type="entry name" value="CYTOCHROME P450 703A2-RELATED-RELATED"/>
    <property type="match status" value="1"/>
</dbReference>
<dbReference type="GO" id="GO:0005506">
    <property type="term" value="F:iron ion binding"/>
    <property type="evidence" value="ECO:0007669"/>
    <property type="project" value="InterPro"/>
</dbReference>
<gene>
    <name evidence="1" type="ORF">ZIOFF_059332</name>
</gene>
<dbReference type="GO" id="GO:0004497">
    <property type="term" value="F:monooxygenase activity"/>
    <property type="evidence" value="ECO:0007669"/>
    <property type="project" value="InterPro"/>
</dbReference>
<dbReference type="EMBL" id="JACMSC010000016">
    <property type="protein sequence ID" value="KAG6482695.1"/>
    <property type="molecule type" value="Genomic_DNA"/>
</dbReference>
<reference evidence="1 2" key="1">
    <citation type="submission" date="2020-08" db="EMBL/GenBank/DDBJ databases">
        <title>Plant Genome Project.</title>
        <authorList>
            <person name="Zhang R.-G."/>
        </authorList>
    </citation>
    <scope>NUCLEOTIDE SEQUENCE [LARGE SCALE GENOMIC DNA]</scope>
    <source>
        <tissue evidence="1">Rhizome</tissue>
    </source>
</reference>
<proteinExistence type="predicted"/>
<dbReference type="Gene3D" id="1.10.630.10">
    <property type="entry name" value="Cytochrome P450"/>
    <property type="match status" value="1"/>
</dbReference>